<evidence type="ECO:0000256" key="1">
    <source>
        <dbReference type="SAM" id="Coils"/>
    </source>
</evidence>
<keyword evidence="2" id="KW-1133">Transmembrane helix</keyword>
<proteinExistence type="predicted"/>
<evidence type="ECO:0000313" key="6">
    <source>
        <dbReference type="Proteomes" id="UP000468990"/>
    </source>
</evidence>
<reference evidence="4 5" key="1">
    <citation type="submission" date="2017-05" db="EMBL/GenBank/DDBJ databases">
        <authorList>
            <person name="Varghese N."/>
            <person name="Submissions S."/>
        </authorList>
    </citation>
    <scope>NUCLEOTIDE SEQUENCE [LARGE SCALE GENOMIC DNA]</scope>
    <source>
        <strain evidence="4 5">DSM 19382</strain>
    </source>
</reference>
<dbReference type="Proteomes" id="UP000468990">
    <property type="component" value="Unassembled WGS sequence"/>
</dbReference>
<evidence type="ECO:0000313" key="4">
    <source>
        <dbReference type="EMBL" id="SMO62647.1"/>
    </source>
</evidence>
<dbReference type="OrthoDB" id="1332755at2"/>
<dbReference type="RefSeq" id="WP_142450527.1">
    <property type="nucleotide sequence ID" value="NZ_FXTA01000002.1"/>
</dbReference>
<name>A0A521CT36_9FLAO</name>
<dbReference type="AlphaFoldDB" id="A0A521CT36"/>
<protein>
    <submittedName>
        <fullName evidence="4">Uncharacterized protein</fullName>
    </submittedName>
</protein>
<sequence length="343" mass="39998">MSNDYISSFFDNIKDKTTNPFFGTLIFVWLVRNWDLVYTIFNFDSDCTLLDKKDFIRNYYAEKVAWQEIGYNIIIAFGVMLLSYGLIIISRLVVNVTNHNIIPRMNEKTVSKLVVNKNRFETVKKTRDEYFIRIQEIEEQVVTLEQKNTLLKKQNIEDTERINGLNKTIERHESNSIESMSKISDFKSKLDDTEKDLAFSKIVLLKSEETIKKNNKDLTDLYNLIFGFLDQKFETLKVSPYQEFDIPLEIKDVYSNLHKNSSDLQDFDAVFFDVGRHLTGETKDRASFISHYIDKYIDLGLVANNGKNEKHKGLGGNLELTALGSIVFNSQELYELFKEFNII</sequence>
<keyword evidence="2" id="KW-0472">Membrane</keyword>
<feature type="coiled-coil region" evidence="1">
    <location>
        <begin position="127"/>
        <end position="154"/>
    </location>
</feature>
<dbReference type="EMBL" id="WKKG01000001">
    <property type="protein sequence ID" value="MRX66957.1"/>
    <property type="molecule type" value="Genomic_DNA"/>
</dbReference>
<organism evidence="4 5">
    <name type="scientific">Flavobacterium resistens</name>
    <dbReference type="NCBI Taxonomy" id="443612"/>
    <lineage>
        <taxon>Bacteria</taxon>
        <taxon>Pseudomonadati</taxon>
        <taxon>Bacteroidota</taxon>
        <taxon>Flavobacteriia</taxon>
        <taxon>Flavobacteriales</taxon>
        <taxon>Flavobacteriaceae</taxon>
        <taxon>Flavobacterium</taxon>
    </lineage>
</organism>
<dbReference type="Proteomes" id="UP000317289">
    <property type="component" value="Unassembled WGS sequence"/>
</dbReference>
<gene>
    <name evidence="3" type="ORF">GJU42_03160</name>
    <name evidence="4" type="ORF">SAMN06265349_102887</name>
</gene>
<dbReference type="EMBL" id="FXTA01000002">
    <property type="protein sequence ID" value="SMO62647.1"/>
    <property type="molecule type" value="Genomic_DNA"/>
</dbReference>
<reference evidence="3 6" key="2">
    <citation type="submission" date="2019-11" db="EMBL/GenBank/DDBJ databases">
        <title>Flavobacterium resistens genome.</title>
        <authorList>
            <person name="Wilson V.M."/>
            <person name="Newman J.D."/>
        </authorList>
    </citation>
    <scope>NUCLEOTIDE SEQUENCE [LARGE SCALE GENOMIC DNA]</scope>
    <source>
        <strain evidence="3 6">DSM 19382</strain>
    </source>
</reference>
<feature type="transmembrane region" description="Helical" evidence="2">
    <location>
        <begin position="69"/>
        <end position="94"/>
    </location>
</feature>
<accession>A0A521CT36</accession>
<keyword evidence="1" id="KW-0175">Coiled coil</keyword>
<keyword evidence="6" id="KW-1185">Reference proteome</keyword>
<feature type="transmembrane region" description="Helical" evidence="2">
    <location>
        <begin position="21"/>
        <end position="41"/>
    </location>
</feature>
<keyword evidence="2" id="KW-0812">Transmembrane</keyword>
<evidence type="ECO:0000313" key="3">
    <source>
        <dbReference type="EMBL" id="MRX66957.1"/>
    </source>
</evidence>
<evidence type="ECO:0000313" key="5">
    <source>
        <dbReference type="Proteomes" id="UP000317289"/>
    </source>
</evidence>
<evidence type="ECO:0000256" key="2">
    <source>
        <dbReference type="SAM" id="Phobius"/>
    </source>
</evidence>